<name>A0A1B2HV17_9PSEU</name>
<reference evidence="1 2" key="1">
    <citation type="submission" date="2016-07" db="EMBL/GenBank/DDBJ databases">
        <title>Complete genome sequence of the Lentzea guizhouensis DHS C013.</title>
        <authorList>
            <person name="Cao C."/>
        </authorList>
    </citation>
    <scope>NUCLEOTIDE SEQUENCE [LARGE SCALE GENOMIC DNA]</scope>
    <source>
        <strain evidence="1 2">DHS C013</strain>
    </source>
</reference>
<keyword evidence="2" id="KW-1185">Reference proteome</keyword>
<organism evidence="1 2">
    <name type="scientific">Lentzea guizhouensis</name>
    <dbReference type="NCBI Taxonomy" id="1586287"/>
    <lineage>
        <taxon>Bacteria</taxon>
        <taxon>Bacillati</taxon>
        <taxon>Actinomycetota</taxon>
        <taxon>Actinomycetes</taxon>
        <taxon>Pseudonocardiales</taxon>
        <taxon>Pseudonocardiaceae</taxon>
        <taxon>Lentzea</taxon>
    </lineage>
</organism>
<evidence type="ECO:0008006" key="3">
    <source>
        <dbReference type="Google" id="ProtNLM"/>
    </source>
</evidence>
<evidence type="ECO:0000313" key="1">
    <source>
        <dbReference type="EMBL" id="ANZ41584.1"/>
    </source>
</evidence>
<dbReference type="AlphaFoldDB" id="A0A1B2HV17"/>
<dbReference type="RefSeq" id="WP_065919919.1">
    <property type="nucleotide sequence ID" value="NZ_CP016793.1"/>
</dbReference>
<dbReference type="Proteomes" id="UP000093053">
    <property type="component" value="Chromosome"/>
</dbReference>
<gene>
    <name evidence="1" type="ORF">BBK82_42185</name>
</gene>
<protein>
    <recommendedName>
        <fullName evidence="3">Tetratricopeptide repeat protein</fullName>
    </recommendedName>
</protein>
<evidence type="ECO:0000313" key="2">
    <source>
        <dbReference type="Proteomes" id="UP000093053"/>
    </source>
</evidence>
<dbReference type="EMBL" id="CP016793">
    <property type="protein sequence ID" value="ANZ41584.1"/>
    <property type="molecule type" value="Genomic_DNA"/>
</dbReference>
<dbReference type="KEGG" id="led:BBK82_42185"/>
<accession>A0A1B2HV17</accession>
<proteinExistence type="predicted"/>
<sequence length="78" mass="8637">MTAAAHARDLDRARAADLARAGRHDDARLILEDLGRDPATLDLLARVHAQRGDLAAAEAAWRRCSPRSRTTPRWRARG</sequence>